<keyword evidence="1" id="KW-1133">Transmembrane helix</keyword>
<keyword evidence="1" id="KW-0472">Membrane</keyword>
<accession>A0A0R1F6X7</accession>
<feature type="transmembrane region" description="Helical" evidence="1">
    <location>
        <begin position="34"/>
        <end position="50"/>
    </location>
</feature>
<protein>
    <submittedName>
        <fullName evidence="2">Uncharacterized protein</fullName>
    </submittedName>
</protein>
<proteinExistence type="predicted"/>
<comment type="caution">
    <text evidence="2">The sequence shown here is derived from an EMBL/GenBank/DDBJ whole genome shotgun (WGS) entry which is preliminary data.</text>
</comment>
<reference evidence="2 3" key="1">
    <citation type="journal article" date="2015" name="Genome Announc.">
        <title>Expanding the biotechnology potential of lactobacilli through comparative genomics of 213 strains and associated genera.</title>
        <authorList>
            <person name="Sun Z."/>
            <person name="Harris H.M."/>
            <person name="McCann A."/>
            <person name="Guo C."/>
            <person name="Argimon S."/>
            <person name="Zhang W."/>
            <person name="Yang X."/>
            <person name="Jeffery I.B."/>
            <person name="Cooney J.C."/>
            <person name="Kagawa T.F."/>
            <person name="Liu W."/>
            <person name="Song Y."/>
            <person name="Salvetti E."/>
            <person name="Wrobel A."/>
            <person name="Rasinkangas P."/>
            <person name="Parkhill J."/>
            <person name="Rea M.C."/>
            <person name="O'Sullivan O."/>
            <person name="Ritari J."/>
            <person name="Douillard F.P."/>
            <person name="Paul Ross R."/>
            <person name="Yang R."/>
            <person name="Briner A.E."/>
            <person name="Felis G.E."/>
            <person name="de Vos W.M."/>
            <person name="Barrangou R."/>
            <person name="Klaenhammer T.R."/>
            <person name="Caufield P.W."/>
            <person name="Cui Y."/>
            <person name="Zhang H."/>
            <person name="O'Toole P.W."/>
        </authorList>
    </citation>
    <scope>NUCLEOTIDE SEQUENCE [LARGE SCALE GENOMIC DNA]</scope>
    <source>
        <strain evidence="2 3">DSM 20001</strain>
    </source>
</reference>
<organism evidence="2 3">
    <name type="scientific">Loigolactobacillus coryniformis subsp. coryniformis KCTC 3167 = DSM 20001</name>
    <dbReference type="NCBI Taxonomy" id="913848"/>
    <lineage>
        <taxon>Bacteria</taxon>
        <taxon>Bacillati</taxon>
        <taxon>Bacillota</taxon>
        <taxon>Bacilli</taxon>
        <taxon>Lactobacillales</taxon>
        <taxon>Lactobacillaceae</taxon>
        <taxon>Loigolactobacillus</taxon>
    </lineage>
</organism>
<name>A0A0R1F6X7_9LACO</name>
<evidence type="ECO:0000313" key="2">
    <source>
        <dbReference type="EMBL" id="KRK17519.1"/>
    </source>
</evidence>
<sequence>MLSFLERTFLFRVLRMTFFGLLIFLLFFEGGRSRYMIQFLPVIYILAVFVH</sequence>
<feature type="transmembrane region" description="Helical" evidence="1">
    <location>
        <begin position="9"/>
        <end position="28"/>
    </location>
</feature>
<dbReference type="EMBL" id="AZCN01000023">
    <property type="protein sequence ID" value="KRK17519.1"/>
    <property type="molecule type" value="Genomic_DNA"/>
</dbReference>
<gene>
    <name evidence="2" type="ORF">FD22_GL000936</name>
</gene>
<keyword evidence="1" id="KW-0812">Transmembrane</keyword>
<dbReference type="AlphaFoldDB" id="A0A0R1F6X7"/>
<dbReference type="PATRIC" id="fig|913848.6.peg.967"/>
<evidence type="ECO:0000256" key="1">
    <source>
        <dbReference type="SAM" id="Phobius"/>
    </source>
</evidence>
<evidence type="ECO:0000313" key="3">
    <source>
        <dbReference type="Proteomes" id="UP000051181"/>
    </source>
</evidence>
<dbReference type="Proteomes" id="UP000051181">
    <property type="component" value="Unassembled WGS sequence"/>
</dbReference>